<keyword evidence="2" id="KW-1185">Reference proteome</keyword>
<reference evidence="1" key="1">
    <citation type="submission" date="2022-10" db="EMBL/GenBank/DDBJ databases">
        <title>Rhodococcus ferula Z13 complete genome.</title>
        <authorList>
            <person name="Long X."/>
            <person name="Zang M."/>
        </authorList>
    </citation>
    <scope>NUCLEOTIDE SEQUENCE</scope>
    <source>
        <strain evidence="1">Z13</strain>
    </source>
</reference>
<dbReference type="Proteomes" id="UP001156484">
    <property type="component" value="Chromosome"/>
</dbReference>
<dbReference type="EMBL" id="CP107551">
    <property type="protein sequence ID" value="UYP20088.1"/>
    <property type="molecule type" value="Genomic_DNA"/>
</dbReference>
<protein>
    <submittedName>
        <fullName evidence="1">ABC transporter substrate-binding protein</fullName>
    </submittedName>
</protein>
<evidence type="ECO:0000313" key="1">
    <source>
        <dbReference type="EMBL" id="UYP20088.1"/>
    </source>
</evidence>
<sequence length="318" mass="32563">MTAVAKKAARFRPAAIALTVCAAVVPGCSSSVLDDPAASTTVTVGAGDAADETLLAYLYAGALRTTGIDVEVRTGLDDPAAALDAAEVTLVPGYTGRLLDRYDPGAGQTDAEDVFAALARALPDELTVSDYASAQDRAVLLADTAALAAGSIAAGSVTTVADLVPRCPELTLLVTESFGSAGGLDALDAVDCRPREIRTVDDERAVADLTGPGLLLGTTTTLPALSGTGTDATVKAVPDVPDRTSRDEADADVTAAPVFPAQNVVPVLRKGILGEPQLDALRTIAGELTTADLAELRARIDDGEDRETVARTWLEEHA</sequence>
<gene>
    <name evidence="1" type="ORF">OED52_05965</name>
</gene>
<evidence type="ECO:0000313" key="2">
    <source>
        <dbReference type="Proteomes" id="UP001156484"/>
    </source>
</evidence>
<organism evidence="1 2">
    <name type="scientific">Rhodococcus sacchari</name>
    <dbReference type="NCBI Taxonomy" id="2962047"/>
    <lineage>
        <taxon>Bacteria</taxon>
        <taxon>Bacillati</taxon>
        <taxon>Actinomycetota</taxon>
        <taxon>Actinomycetes</taxon>
        <taxon>Mycobacteriales</taxon>
        <taxon>Nocardiaceae</taxon>
        <taxon>Rhodococcus</taxon>
    </lineage>
</organism>
<name>A0ACD4DJF2_9NOCA</name>
<accession>A0ACD4DJF2</accession>
<proteinExistence type="predicted"/>